<organism evidence="2 3">
    <name type="scientific">Lachnellula subtilissima</name>
    <dbReference type="NCBI Taxonomy" id="602034"/>
    <lineage>
        <taxon>Eukaryota</taxon>
        <taxon>Fungi</taxon>
        <taxon>Dikarya</taxon>
        <taxon>Ascomycota</taxon>
        <taxon>Pezizomycotina</taxon>
        <taxon>Leotiomycetes</taxon>
        <taxon>Helotiales</taxon>
        <taxon>Lachnaceae</taxon>
        <taxon>Lachnellula</taxon>
    </lineage>
</organism>
<reference evidence="2 3" key="1">
    <citation type="submission" date="2018-05" db="EMBL/GenBank/DDBJ databases">
        <title>Genome sequencing and assembly of the regulated plant pathogen Lachnellula willkommii and related sister species for the development of diagnostic species identification markers.</title>
        <authorList>
            <person name="Giroux E."/>
            <person name="Bilodeau G."/>
        </authorList>
    </citation>
    <scope>NUCLEOTIDE SEQUENCE [LARGE SCALE GENOMIC DNA]</scope>
    <source>
        <strain evidence="2 3">CBS 197.66</strain>
    </source>
</reference>
<proteinExistence type="predicted"/>
<dbReference type="AlphaFoldDB" id="A0A8H8RL28"/>
<feature type="region of interest" description="Disordered" evidence="1">
    <location>
        <begin position="584"/>
        <end position="603"/>
    </location>
</feature>
<protein>
    <submittedName>
        <fullName evidence="2">Uncharacterized protein</fullName>
    </submittedName>
</protein>
<sequence length="618" mass="69524">MDWLLARAKSKRNRLLKRKTPSRTSSRAPSTTPSGHRKFDEATGQVYTETTTAIETANDLDWTRRTVLAIGPDWREQEEVALIEAWSASQNKGVDSEILGSYRGYLDNVRNSRIWGFRGARSLQDVAVETILQNITDITLEGMECLPVQLVRRIWHAVNKRCLISLDTWLIFSKLLHKEEESTLKLMRYRQDIAAPKSPLQVYTAPLTSPSFDFITCLSITIVSKISDLVRISLMKNLGSLEIIHTRQNSATRSPVTDRLMRSWHQAAMDDGAFPVLRIMRLWSHPELTSKSLVYLNSFPAMAVYDVRWCAFDLDANFRLHAKNLGWVATLEPDVLGLMEAACLERAFKMRGDNTRTVEKEAAHQLRDGSSIRRIPRSKARAFLTRSELPVAGDAVSERSVYARIQEDMGILEPQYPEKDTKNSRRKNRVSTGNIQVRPPISKHRAAETWEFPLYTTFSKIGELRNDLDLKRAGVDIGDLVVVDNELVSSVPMVSLRLGPSKGWLQDFPYSSSKSTYSHSNNSSSSVLESNDRPGGEKPEALAFIRVKAPEPGEKMKRVMSAGALLSPNGGHIGDAFEVRVDAKKRASSQSTTPVKANRDSLIKRKKRKIGDVLSSFL</sequence>
<gene>
    <name evidence="2" type="ORF">LSUB1_G004780</name>
</gene>
<evidence type="ECO:0000256" key="1">
    <source>
        <dbReference type="SAM" id="MobiDB-lite"/>
    </source>
</evidence>
<feature type="region of interest" description="Disordered" evidence="1">
    <location>
        <begin position="511"/>
        <end position="537"/>
    </location>
</feature>
<feature type="compositionally biased region" description="Low complexity" evidence="1">
    <location>
        <begin position="22"/>
        <end position="34"/>
    </location>
</feature>
<dbReference type="OrthoDB" id="5273928at2759"/>
<feature type="compositionally biased region" description="Basic residues" evidence="1">
    <location>
        <begin position="12"/>
        <end position="21"/>
    </location>
</feature>
<comment type="caution">
    <text evidence="2">The sequence shown here is derived from an EMBL/GenBank/DDBJ whole genome shotgun (WGS) entry which is preliminary data.</text>
</comment>
<dbReference type="Proteomes" id="UP000462212">
    <property type="component" value="Unassembled WGS sequence"/>
</dbReference>
<feature type="compositionally biased region" description="Low complexity" evidence="1">
    <location>
        <begin position="511"/>
        <end position="529"/>
    </location>
</feature>
<evidence type="ECO:0000313" key="3">
    <source>
        <dbReference type="Proteomes" id="UP000462212"/>
    </source>
</evidence>
<evidence type="ECO:0000313" key="2">
    <source>
        <dbReference type="EMBL" id="TVY35377.1"/>
    </source>
</evidence>
<feature type="region of interest" description="Disordered" evidence="1">
    <location>
        <begin position="12"/>
        <end position="44"/>
    </location>
</feature>
<dbReference type="EMBL" id="QGMJ01000531">
    <property type="protein sequence ID" value="TVY35377.1"/>
    <property type="molecule type" value="Genomic_DNA"/>
</dbReference>
<keyword evidence="3" id="KW-1185">Reference proteome</keyword>
<name>A0A8H8RL28_9HELO</name>
<accession>A0A8H8RL28</accession>